<sequence length="404" mass="46984">MLIGMEFHQEKRGHWGELCPDLLNEIARHIPYYDDYVKLRTVSKSWNKALPKFPMHIRGPWLVLPFDDGKTFQIEKKEDYHLCLPLPQFNNTRLRGSCLGWLISVGIDGELHMFNPVTRSSFGLPPISTFPTVISYQPDVHDQEYTVRKRIKSNNIYTERKINMQNLYIEKIVISSSPEEDNFMAVAIYGSFPGLAFYRSGDDKWTDFPSMNIPSKFADGIQDVIFHQEKIYAISWGGSLYEFDMRTLSGGIKRVLYRPDILSEDKYLVQDPDGHLLMVVRKVEYYREPKPSKNASDCYKTTGFDVFELDESSRYGQWRQKFNLGNYVLILGYNSSIWKYPFPDGEGNCVRDCIYYTDNKVRKQWSKVVGGHDIGIFNFKDGSIRRLFSNSIYICPPPVWLLLA</sequence>
<dbReference type="InterPro" id="IPR050942">
    <property type="entry name" value="F-box_BR-signaling"/>
</dbReference>
<evidence type="ECO:0000259" key="2">
    <source>
        <dbReference type="Pfam" id="PF03478"/>
    </source>
</evidence>
<evidence type="ECO:0000313" key="3">
    <source>
        <dbReference type="EMBL" id="MED6198154.1"/>
    </source>
</evidence>
<dbReference type="Pfam" id="PF00646">
    <property type="entry name" value="F-box"/>
    <property type="match status" value="1"/>
</dbReference>
<evidence type="ECO:0000313" key="4">
    <source>
        <dbReference type="Proteomes" id="UP001341840"/>
    </source>
</evidence>
<dbReference type="EMBL" id="JASCZI010212049">
    <property type="protein sequence ID" value="MED6198154.1"/>
    <property type="molecule type" value="Genomic_DNA"/>
</dbReference>
<name>A0ABU6XJD7_9FABA</name>
<dbReference type="Proteomes" id="UP001341840">
    <property type="component" value="Unassembled WGS sequence"/>
</dbReference>
<organism evidence="3 4">
    <name type="scientific">Stylosanthes scabra</name>
    <dbReference type="NCBI Taxonomy" id="79078"/>
    <lineage>
        <taxon>Eukaryota</taxon>
        <taxon>Viridiplantae</taxon>
        <taxon>Streptophyta</taxon>
        <taxon>Embryophyta</taxon>
        <taxon>Tracheophyta</taxon>
        <taxon>Spermatophyta</taxon>
        <taxon>Magnoliopsida</taxon>
        <taxon>eudicotyledons</taxon>
        <taxon>Gunneridae</taxon>
        <taxon>Pentapetalae</taxon>
        <taxon>rosids</taxon>
        <taxon>fabids</taxon>
        <taxon>Fabales</taxon>
        <taxon>Fabaceae</taxon>
        <taxon>Papilionoideae</taxon>
        <taxon>50 kb inversion clade</taxon>
        <taxon>dalbergioids sensu lato</taxon>
        <taxon>Dalbergieae</taxon>
        <taxon>Pterocarpus clade</taxon>
        <taxon>Stylosanthes</taxon>
    </lineage>
</organism>
<feature type="domain" description="KIB1-4 beta-propeller" evidence="2">
    <location>
        <begin position="73"/>
        <end position="378"/>
    </location>
</feature>
<proteinExistence type="predicted"/>
<reference evidence="3 4" key="1">
    <citation type="journal article" date="2023" name="Plants (Basel)">
        <title>Bridging the Gap: Combining Genomics and Transcriptomics Approaches to Understand Stylosanthes scabra, an Orphan Legume from the Brazilian Caatinga.</title>
        <authorList>
            <person name="Ferreira-Neto J.R.C."/>
            <person name="da Silva M.D."/>
            <person name="Binneck E."/>
            <person name="de Melo N.F."/>
            <person name="da Silva R.H."/>
            <person name="de Melo A.L.T.M."/>
            <person name="Pandolfi V."/>
            <person name="Bustamante F.O."/>
            <person name="Brasileiro-Vidal A.C."/>
            <person name="Benko-Iseppon A.M."/>
        </authorList>
    </citation>
    <scope>NUCLEOTIDE SEQUENCE [LARGE SCALE GENOMIC DNA]</scope>
    <source>
        <tissue evidence="3">Leaves</tissue>
    </source>
</reference>
<accession>A0ABU6XJD7</accession>
<protein>
    <recommendedName>
        <fullName evidence="5">DUF295 domain-containing protein</fullName>
    </recommendedName>
</protein>
<evidence type="ECO:0000259" key="1">
    <source>
        <dbReference type="Pfam" id="PF00646"/>
    </source>
</evidence>
<dbReference type="Pfam" id="PF03478">
    <property type="entry name" value="Beta-prop_KIB1-4"/>
    <property type="match status" value="1"/>
</dbReference>
<keyword evidence="4" id="KW-1185">Reference proteome</keyword>
<dbReference type="PANTHER" id="PTHR44259">
    <property type="entry name" value="OS07G0183000 PROTEIN-RELATED"/>
    <property type="match status" value="1"/>
</dbReference>
<dbReference type="PANTHER" id="PTHR44259:SF114">
    <property type="entry name" value="OS06G0707300 PROTEIN"/>
    <property type="match status" value="1"/>
</dbReference>
<comment type="caution">
    <text evidence="3">The sequence shown here is derived from an EMBL/GenBank/DDBJ whole genome shotgun (WGS) entry which is preliminary data.</text>
</comment>
<evidence type="ECO:0008006" key="5">
    <source>
        <dbReference type="Google" id="ProtNLM"/>
    </source>
</evidence>
<dbReference type="InterPro" id="IPR005174">
    <property type="entry name" value="KIB1-4_b-propeller"/>
</dbReference>
<dbReference type="InterPro" id="IPR001810">
    <property type="entry name" value="F-box_dom"/>
</dbReference>
<feature type="domain" description="F-box" evidence="1">
    <location>
        <begin position="16"/>
        <end position="50"/>
    </location>
</feature>
<gene>
    <name evidence="3" type="ORF">PIB30_063288</name>
</gene>